<dbReference type="PANTHER" id="PTHR13223">
    <property type="entry name" value="ACIDIC FIBROBLAST GROWTH FACTOR INTRACELLULAR BINDING PROTEIN"/>
    <property type="match status" value="1"/>
</dbReference>
<gene>
    <name evidence="1" type="ORF">BLNAU_14055</name>
</gene>
<evidence type="ECO:0000313" key="2">
    <source>
        <dbReference type="Proteomes" id="UP001281761"/>
    </source>
</evidence>
<name>A0ABQ9XES8_9EUKA</name>
<dbReference type="PANTHER" id="PTHR13223:SF2">
    <property type="entry name" value="ACIDIC FIBROBLAST GROWTH FACTOR INTRACELLULAR-BINDING PROTEIN"/>
    <property type="match status" value="1"/>
</dbReference>
<evidence type="ECO:0000313" key="1">
    <source>
        <dbReference type="EMBL" id="KAK2950977.1"/>
    </source>
</evidence>
<proteinExistence type="predicted"/>
<sequence>MTTQDSVSEKVNVVSALVVDVPVIDIHDFKLYLKAESAQAYVKACVQQAIPPGWDKARFHRITKFGELDKVALFQQIEGLLESLPDLHYSCNIPFTKTTWEHLTNSYYHLEPVMARLLVGKKLTQKKRKKMDNIAEQNGITERCALRQFDNMTRVFEYAQSSNHVFDATFDELFDFSTSLKEEYMALYFAQFHQLELRKTPSLANTPWRDLSQCLRDTMRLMCPEHSIVLHEGLISVAGTVASIFTDEVRTSLQRALTSLLPPPLKQKAGKLVTRFVKIFVNLSQPTIGLKSFFENTVSFGSLILLPPSRSKPNEPTNRVLITTVMKQCTDWFLSILTEESADNAADPQKKLYSVNDAKVTINGLIVEWFVNILGLIESNLTKLLPTIESHPKQ</sequence>
<accession>A0ABQ9XES8</accession>
<reference evidence="1 2" key="1">
    <citation type="journal article" date="2022" name="bioRxiv">
        <title>Genomics of Preaxostyla Flagellates Illuminates Evolutionary Transitions and the Path Towards Mitochondrial Loss.</title>
        <authorList>
            <person name="Novak L.V.F."/>
            <person name="Treitli S.C."/>
            <person name="Pyrih J."/>
            <person name="Halakuc P."/>
            <person name="Pipaliya S.V."/>
            <person name="Vacek V."/>
            <person name="Brzon O."/>
            <person name="Soukal P."/>
            <person name="Eme L."/>
            <person name="Dacks J.B."/>
            <person name="Karnkowska A."/>
            <person name="Elias M."/>
            <person name="Hampl V."/>
        </authorList>
    </citation>
    <scope>NUCLEOTIDE SEQUENCE [LARGE SCALE GENOMIC DNA]</scope>
    <source>
        <strain evidence="1">NAU3</strain>
        <tissue evidence="1">Gut</tissue>
    </source>
</reference>
<comment type="caution">
    <text evidence="1">The sequence shown here is derived from an EMBL/GenBank/DDBJ whole genome shotgun (WGS) entry which is preliminary data.</text>
</comment>
<protein>
    <submittedName>
        <fullName evidence="1">Acidic fibroblast growth factor binding (FIBP)</fullName>
    </submittedName>
</protein>
<dbReference type="EMBL" id="JARBJD010000126">
    <property type="protein sequence ID" value="KAK2950977.1"/>
    <property type="molecule type" value="Genomic_DNA"/>
</dbReference>
<dbReference type="Proteomes" id="UP001281761">
    <property type="component" value="Unassembled WGS sequence"/>
</dbReference>
<keyword evidence="2" id="KW-1185">Reference proteome</keyword>
<dbReference type="Pfam" id="PF05427">
    <property type="entry name" value="FIBP"/>
    <property type="match status" value="1"/>
</dbReference>
<organism evidence="1 2">
    <name type="scientific">Blattamonas nauphoetae</name>
    <dbReference type="NCBI Taxonomy" id="2049346"/>
    <lineage>
        <taxon>Eukaryota</taxon>
        <taxon>Metamonada</taxon>
        <taxon>Preaxostyla</taxon>
        <taxon>Oxymonadida</taxon>
        <taxon>Blattamonas</taxon>
    </lineage>
</organism>
<dbReference type="InterPro" id="IPR008614">
    <property type="entry name" value="FIBP"/>
</dbReference>